<dbReference type="EMBL" id="JBHSBM010000011">
    <property type="protein sequence ID" value="MFC4058015.1"/>
    <property type="molecule type" value="Genomic_DNA"/>
</dbReference>
<protein>
    <recommendedName>
        <fullName evidence="3">FtsX extracellular domain-containing protein</fullName>
    </recommendedName>
</protein>
<organism evidence="1 2">
    <name type="scientific">Planomonospora corallina</name>
    <dbReference type="NCBI Taxonomy" id="1806052"/>
    <lineage>
        <taxon>Bacteria</taxon>
        <taxon>Bacillati</taxon>
        <taxon>Actinomycetota</taxon>
        <taxon>Actinomycetes</taxon>
        <taxon>Streptosporangiales</taxon>
        <taxon>Streptosporangiaceae</taxon>
        <taxon>Planomonospora</taxon>
    </lineage>
</organism>
<accession>A0ABV8I4N2</accession>
<comment type="caution">
    <text evidence="1">The sequence shown here is derived from an EMBL/GenBank/DDBJ whole genome shotgun (WGS) entry which is preliminary data.</text>
</comment>
<name>A0ABV8I4N2_9ACTN</name>
<reference evidence="2" key="1">
    <citation type="journal article" date="2019" name="Int. J. Syst. Evol. Microbiol.">
        <title>The Global Catalogue of Microorganisms (GCM) 10K type strain sequencing project: providing services to taxonomists for standard genome sequencing and annotation.</title>
        <authorList>
            <consortium name="The Broad Institute Genomics Platform"/>
            <consortium name="The Broad Institute Genome Sequencing Center for Infectious Disease"/>
            <person name="Wu L."/>
            <person name="Ma J."/>
        </authorList>
    </citation>
    <scope>NUCLEOTIDE SEQUENCE [LARGE SCALE GENOMIC DNA]</scope>
    <source>
        <strain evidence="2">TBRC 4489</strain>
    </source>
</reference>
<sequence>MSGHEELSFGGGDPDREPWSEARLRALQEWAGARARVLTACAVALVVLGSAGFGGRYLYERSREPLPPPGGPLPAQLRIAVHLCGLGAEAWACEDRHETTEAEGRALAERLRVMPELAEVVYVSKEEDRRRVLAYHTDAGEPGKAEYAFPHARVEAVLRRSGDFEAVAARVRELRGVNRVLRVPTDFWADKADFAVHLCGTDGWSRYACPKNRPAGVTGSAGAAEKAAILDRIWELTGAETVYLEGREHQVRLLRHYNADLPASDPLFRVDRAYETFYVDFSGPADLPAAAAALRSLPGVRSVAPVRSEGNPEEWPIAGGPDGRVRLERALREIVRGGAVVRSGVGA</sequence>
<proteinExistence type="predicted"/>
<evidence type="ECO:0000313" key="2">
    <source>
        <dbReference type="Proteomes" id="UP001595850"/>
    </source>
</evidence>
<keyword evidence="2" id="KW-1185">Reference proteome</keyword>
<dbReference type="Proteomes" id="UP001595850">
    <property type="component" value="Unassembled WGS sequence"/>
</dbReference>
<evidence type="ECO:0008006" key="3">
    <source>
        <dbReference type="Google" id="ProtNLM"/>
    </source>
</evidence>
<gene>
    <name evidence="1" type="ORF">ACFOWE_06895</name>
</gene>
<dbReference type="RefSeq" id="WP_377286167.1">
    <property type="nucleotide sequence ID" value="NZ_JBHSBM010000011.1"/>
</dbReference>
<evidence type="ECO:0000313" key="1">
    <source>
        <dbReference type="EMBL" id="MFC4058015.1"/>
    </source>
</evidence>
<dbReference type="Gene3D" id="3.30.70.3040">
    <property type="match status" value="2"/>
</dbReference>